<gene>
    <name evidence="5" type="ORF">CJ205_08025</name>
</gene>
<dbReference type="InterPro" id="IPR015422">
    <property type="entry name" value="PyrdxlP-dep_Trfase_small"/>
</dbReference>
<dbReference type="PANTHER" id="PTHR11601:SF50">
    <property type="entry name" value="CYSTEINE DESULFURASE ISCS 2-RELATED"/>
    <property type="match status" value="1"/>
</dbReference>
<feature type="domain" description="Aminotransferase class V" evidence="4">
    <location>
        <begin position="3"/>
        <end position="366"/>
    </location>
</feature>
<keyword evidence="3" id="KW-0175">Coiled coil</keyword>
<dbReference type="PIRSF" id="PIRSF005572">
    <property type="entry name" value="NifS"/>
    <property type="match status" value="1"/>
</dbReference>
<feature type="coiled-coil region" evidence="3">
    <location>
        <begin position="252"/>
        <end position="279"/>
    </location>
</feature>
<dbReference type="SUPFAM" id="SSF53383">
    <property type="entry name" value="PLP-dependent transferases"/>
    <property type="match status" value="1"/>
</dbReference>
<evidence type="ECO:0000256" key="2">
    <source>
        <dbReference type="ARBA" id="ARBA00022898"/>
    </source>
</evidence>
<dbReference type="AlphaFoldDB" id="A0A2N6SKZ1"/>
<dbReference type="Gene3D" id="1.10.260.50">
    <property type="match status" value="1"/>
</dbReference>
<protein>
    <submittedName>
        <fullName evidence="5">Cysteine desulfurase</fullName>
    </submittedName>
</protein>
<evidence type="ECO:0000256" key="3">
    <source>
        <dbReference type="SAM" id="Coils"/>
    </source>
</evidence>
<dbReference type="OrthoDB" id="9808002at2"/>
<evidence type="ECO:0000313" key="5">
    <source>
        <dbReference type="EMBL" id="PMC57751.1"/>
    </source>
</evidence>
<dbReference type="Proteomes" id="UP000235682">
    <property type="component" value="Unassembled WGS sequence"/>
</dbReference>
<reference evidence="5 6" key="1">
    <citation type="submission" date="2017-09" db="EMBL/GenBank/DDBJ databases">
        <title>Bacterial strain isolated from the female urinary microbiota.</title>
        <authorList>
            <person name="Thomas-White K."/>
            <person name="Kumar N."/>
            <person name="Forster S."/>
            <person name="Putonti C."/>
            <person name="Lawley T."/>
            <person name="Wolfe A.J."/>
        </authorList>
    </citation>
    <scope>NUCLEOTIDE SEQUENCE [LARGE SCALE GENOMIC DNA]</scope>
    <source>
        <strain evidence="5 6">UMB0852</strain>
    </source>
</reference>
<name>A0A2N6SKZ1_9LACT</name>
<proteinExistence type="predicted"/>
<dbReference type="Pfam" id="PF00266">
    <property type="entry name" value="Aminotran_5"/>
    <property type="match status" value="1"/>
</dbReference>
<evidence type="ECO:0000313" key="6">
    <source>
        <dbReference type="Proteomes" id="UP000235682"/>
    </source>
</evidence>
<dbReference type="InterPro" id="IPR000192">
    <property type="entry name" value="Aminotrans_V_dom"/>
</dbReference>
<accession>A0A2N6SKZ1</accession>
<keyword evidence="2" id="KW-0663">Pyridoxal phosphate</keyword>
<dbReference type="Gene3D" id="3.90.1150.10">
    <property type="entry name" value="Aspartate Aminotransferase, domain 1"/>
    <property type="match status" value="1"/>
</dbReference>
<dbReference type="GO" id="GO:0003824">
    <property type="term" value="F:catalytic activity"/>
    <property type="evidence" value="ECO:0007669"/>
    <property type="project" value="UniProtKB-ARBA"/>
</dbReference>
<dbReference type="RefSeq" id="WP_102227444.1">
    <property type="nucleotide sequence ID" value="NZ_PNFY01000004.1"/>
</dbReference>
<dbReference type="STRING" id="84521.SAMN04487994_101336"/>
<evidence type="ECO:0000256" key="1">
    <source>
        <dbReference type="ARBA" id="ARBA00001933"/>
    </source>
</evidence>
<evidence type="ECO:0000259" key="4">
    <source>
        <dbReference type="Pfam" id="PF00266"/>
    </source>
</evidence>
<dbReference type="Gene3D" id="3.40.640.10">
    <property type="entry name" value="Type I PLP-dependent aspartate aminotransferase-like (Major domain)"/>
    <property type="match status" value="1"/>
</dbReference>
<dbReference type="InterPro" id="IPR015421">
    <property type="entry name" value="PyrdxlP-dep_Trfase_major"/>
</dbReference>
<keyword evidence="6" id="KW-1185">Reference proteome</keyword>
<sequence>MYYFDNAATTKPLPEIITIMNTVTTDYFANPSSAHRLGVRSQKLLQRARQQVAELLKYKEQEVVFTSSGTESNNWVFTSVIDAQHQLRPDRNRVLLSSIEHPCVRLQKERLEQKGYQVEMISVDEKGMIDLGELKNALNEDVLLISTILVNNEVGTIQPMEEISALLVQYPEVIWHVDGVQGVTTQFHHLTHPRIDLLSLSGHKFHSIRGAGLLTIRERVARQSLLLGGGQELGLRSSTENLAAIVCFSKALRLAYENQQETKERLNSYRQQIDEALKEEGWTIFGDTNNVSEHIICAALPPVPGEVLIHAFGEEDVFVSTTSACSSRKHQTHSTLSAMKVSTAISNSAIRISLAKTTTQSDVDYLIKTIQKVSRSFNTLTQKGE</sequence>
<comment type="caution">
    <text evidence="5">The sequence shown here is derived from an EMBL/GenBank/DDBJ whole genome shotgun (WGS) entry which is preliminary data.</text>
</comment>
<organism evidence="5 6">
    <name type="scientific">Dolosicoccus paucivorans</name>
    <dbReference type="NCBI Taxonomy" id="84521"/>
    <lineage>
        <taxon>Bacteria</taxon>
        <taxon>Bacillati</taxon>
        <taxon>Bacillota</taxon>
        <taxon>Bacilli</taxon>
        <taxon>Lactobacillales</taxon>
        <taxon>Aerococcaceae</taxon>
        <taxon>Dolosicoccus</taxon>
    </lineage>
</organism>
<dbReference type="EMBL" id="PNHE01000052">
    <property type="protein sequence ID" value="PMC57751.1"/>
    <property type="molecule type" value="Genomic_DNA"/>
</dbReference>
<dbReference type="InterPro" id="IPR016454">
    <property type="entry name" value="Cysteine_dSase"/>
</dbReference>
<dbReference type="InterPro" id="IPR015424">
    <property type="entry name" value="PyrdxlP-dep_Trfase"/>
</dbReference>
<comment type="cofactor">
    <cofactor evidence="1">
        <name>pyridoxal 5'-phosphate</name>
        <dbReference type="ChEBI" id="CHEBI:597326"/>
    </cofactor>
</comment>
<dbReference type="PANTHER" id="PTHR11601">
    <property type="entry name" value="CYSTEINE DESULFURYLASE FAMILY MEMBER"/>
    <property type="match status" value="1"/>
</dbReference>